<feature type="compositionally biased region" description="Basic and acidic residues" evidence="1">
    <location>
        <begin position="1"/>
        <end position="18"/>
    </location>
</feature>
<name>A0A1G8J1H3_9PSED</name>
<sequence>MPRERCQDMDVRSARANHDIPNPELHRATPHNTRYSPPMTPFPTLTALPRQLRTPQVRDLAWAILSPPMLAVTDWPQRHPLSGSDWVRHPDTLANFMRTLDHDSSALLDWLSKSSIRRLGLYYERLWHFAIRHAPGVDLIAANLPIRVEGRTLGELDMLLRDGDGVHHVELAVKFYLGPQDGNGGDPASWLGPGSHDRLDLKLAHLNEHQLPISAREESRQALAALGIESLDDHPLKAELWLGGYLLYPWPHNAGSPEGVNQDHLRGLWLHQKDWPSFAARHPEGRWQLLPRHAWLGPARYDEAWSVDEFQAWLEQLAPIAPAQLLVRLVETPGGHWEEAERLFLVSDLWPATADAGEVTHSISAPVPPA</sequence>
<proteinExistence type="predicted"/>
<reference evidence="3" key="1">
    <citation type="submission" date="2016-10" db="EMBL/GenBank/DDBJ databases">
        <authorList>
            <person name="Varghese N."/>
            <person name="Submissions S."/>
        </authorList>
    </citation>
    <scope>NUCLEOTIDE SEQUENCE [LARGE SCALE GENOMIC DNA]</scope>
    <source>
        <strain evidence="3">ATCC 700689</strain>
    </source>
</reference>
<feature type="region of interest" description="Disordered" evidence="1">
    <location>
        <begin position="1"/>
        <end position="37"/>
    </location>
</feature>
<evidence type="ECO:0000313" key="2">
    <source>
        <dbReference type="EMBL" id="SDI24961.1"/>
    </source>
</evidence>
<organism evidence="2 3">
    <name type="scientific">Pseudomonas abietaniphila</name>
    <dbReference type="NCBI Taxonomy" id="89065"/>
    <lineage>
        <taxon>Bacteria</taxon>
        <taxon>Pseudomonadati</taxon>
        <taxon>Pseudomonadota</taxon>
        <taxon>Gammaproteobacteria</taxon>
        <taxon>Pseudomonadales</taxon>
        <taxon>Pseudomonadaceae</taxon>
        <taxon>Pseudomonas</taxon>
    </lineage>
</organism>
<dbReference type="EMBL" id="FNCO01000011">
    <property type="protein sequence ID" value="SDI24961.1"/>
    <property type="molecule type" value="Genomic_DNA"/>
</dbReference>
<accession>A0A1G8J1H3</accession>
<evidence type="ECO:0000313" key="3">
    <source>
        <dbReference type="Proteomes" id="UP000182894"/>
    </source>
</evidence>
<dbReference type="Pfam" id="PF08907">
    <property type="entry name" value="DUF1853"/>
    <property type="match status" value="1"/>
</dbReference>
<dbReference type="Proteomes" id="UP000182894">
    <property type="component" value="Unassembled WGS sequence"/>
</dbReference>
<dbReference type="InterPro" id="IPR015003">
    <property type="entry name" value="DUF1853"/>
</dbReference>
<protein>
    <recommendedName>
        <fullName evidence="4">Cobalt chelatase</fullName>
    </recommendedName>
</protein>
<keyword evidence="3" id="KW-1185">Reference proteome</keyword>
<evidence type="ECO:0000256" key="1">
    <source>
        <dbReference type="SAM" id="MobiDB-lite"/>
    </source>
</evidence>
<evidence type="ECO:0008006" key="4">
    <source>
        <dbReference type="Google" id="ProtNLM"/>
    </source>
</evidence>
<dbReference type="AlphaFoldDB" id="A0A1G8J1H3"/>
<gene>
    <name evidence="2" type="ORF">SAMN05216605_111231</name>
</gene>
<dbReference type="STRING" id="89065.SAMN05216605_111231"/>